<evidence type="ECO:0000313" key="3">
    <source>
        <dbReference type="Proteomes" id="UP000192333"/>
    </source>
</evidence>
<name>A0A1W2H2C5_9BACT</name>
<sequence length="71" mass="8380">MDELGRKTWISSPISGFIFRRRYFGREGDSVRSEIYDRILDNSSDYFLNPIIMILALATVWLDLLNFLLTF</sequence>
<gene>
    <name evidence="2" type="ORF">SAMN00777080_1333</name>
</gene>
<protein>
    <submittedName>
        <fullName evidence="2">Uncharacterized protein</fullName>
    </submittedName>
</protein>
<keyword evidence="3" id="KW-1185">Reference proteome</keyword>
<organism evidence="2 3">
    <name type="scientific">Aquiflexum balticum DSM 16537</name>
    <dbReference type="NCBI Taxonomy" id="758820"/>
    <lineage>
        <taxon>Bacteria</taxon>
        <taxon>Pseudomonadati</taxon>
        <taxon>Bacteroidota</taxon>
        <taxon>Cytophagia</taxon>
        <taxon>Cytophagales</taxon>
        <taxon>Cyclobacteriaceae</taxon>
        <taxon>Aquiflexum</taxon>
    </lineage>
</organism>
<dbReference type="EMBL" id="LT838813">
    <property type="protein sequence ID" value="SMD42768.1"/>
    <property type="molecule type" value="Genomic_DNA"/>
</dbReference>
<reference evidence="3" key="1">
    <citation type="submission" date="2017-04" db="EMBL/GenBank/DDBJ databases">
        <authorList>
            <person name="Varghese N."/>
            <person name="Submissions S."/>
        </authorList>
    </citation>
    <scope>NUCLEOTIDE SEQUENCE [LARGE SCALE GENOMIC DNA]</scope>
    <source>
        <strain evidence="3">DSM 16537</strain>
    </source>
</reference>
<evidence type="ECO:0000313" key="2">
    <source>
        <dbReference type="EMBL" id="SMD42768.1"/>
    </source>
</evidence>
<feature type="transmembrane region" description="Helical" evidence="1">
    <location>
        <begin position="46"/>
        <end position="69"/>
    </location>
</feature>
<evidence type="ECO:0000256" key="1">
    <source>
        <dbReference type="SAM" id="Phobius"/>
    </source>
</evidence>
<dbReference type="Proteomes" id="UP000192333">
    <property type="component" value="Chromosome I"/>
</dbReference>
<keyword evidence="1" id="KW-1133">Transmembrane helix</keyword>
<dbReference type="AlphaFoldDB" id="A0A1W2H2C5"/>
<proteinExistence type="predicted"/>
<accession>A0A1W2H2C5</accession>
<keyword evidence="1" id="KW-0812">Transmembrane</keyword>
<keyword evidence="1" id="KW-0472">Membrane</keyword>